<evidence type="ECO:0000313" key="2">
    <source>
        <dbReference type="EMBL" id="GFO39879.1"/>
    </source>
</evidence>
<accession>A0AAV4D6Q4</accession>
<protein>
    <submittedName>
        <fullName evidence="2">Uncharacterized protein</fullName>
    </submittedName>
</protein>
<comment type="caution">
    <text evidence="2">The sequence shown here is derived from an EMBL/GenBank/DDBJ whole genome shotgun (WGS) entry which is preliminary data.</text>
</comment>
<reference evidence="2 3" key="1">
    <citation type="journal article" date="2021" name="Elife">
        <title>Chloroplast acquisition without the gene transfer in kleptoplastic sea slugs, Plakobranchus ocellatus.</title>
        <authorList>
            <person name="Maeda T."/>
            <person name="Takahashi S."/>
            <person name="Yoshida T."/>
            <person name="Shimamura S."/>
            <person name="Takaki Y."/>
            <person name="Nagai Y."/>
            <person name="Toyoda A."/>
            <person name="Suzuki Y."/>
            <person name="Arimoto A."/>
            <person name="Ishii H."/>
            <person name="Satoh N."/>
            <person name="Nishiyama T."/>
            <person name="Hasebe M."/>
            <person name="Maruyama T."/>
            <person name="Minagawa J."/>
            <person name="Obokata J."/>
            <person name="Shigenobu S."/>
        </authorList>
    </citation>
    <scope>NUCLEOTIDE SEQUENCE [LARGE SCALE GENOMIC DNA]</scope>
</reference>
<dbReference type="EMBL" id="BLXT01007525">
    <property type="protein sequence ID" value="GFO39879.1"/>
    <property type="molecule type" value="Genomic_DNA"/>
</dbReference>
<name>A0AAV4D6Q4_9GAST</name>
<evidence type="ECO:0000256" key="1">
    <source>
        <dbReference type="SAM" id="MobiDB-lite"/>
    </source>
</evidence>
<feature type="compositionally biased region" description="Basic residues" evidence="1">
    <location>
        <begin position="63"/>
        <end position="80"/>
    </location>
</feature>
<feature type="region of interest" description="Disordered" evidence="1">
    <location>
        <begin position="30"/>
        <end position="90"/>
    </location>
</feature>
<feature type="compositionally biased region" description="Basic residues" evidence="1">
    <location>
        <begin position="42"/>
        <end position="56"/>
    </location>
</feature>
<dbReference type="AlphaFoldDB" id="A0AAV4D6Q4"/>
<dbReference type="Proteomes" id="UP000735302">
    <property type="component" value="Unassembled WGS sequence"/>
</dbReference>
<proteinExistence type="predicted"/>
<sequence>MDAKLGPSQRLSQAQRVMERRMLIIKAWTKSQAKKSDDGFHRKTKKEIRRPHRKNVKYQMDKKNKRNWQPRQIKVKRPTAKKMEGQCWAT</sequence>
<gene>
    <name evidence="2" type="ORF">PoB_006638400</name>
</gene>
<organism evidence="2 3">
    <name type="scientific">Plakobranchus ocellatus</name>
    <dbReference type="NCBI Taxonomy" id="259542"/>
    <lineage>
        <taxon>Eukaryota</taxon>
        <taxon>Metazoa</taxon>
        <taxon>Spiralia</taxon>
        <taxon>Lophotrochozoa</taxon>
        <taxon>Mollusca</taxon>
        <taxon>Gastropoda</taxon>
        <taxon>Heterobranchia</taxon>
        <taxon>Euthyneura</taxon>
        <taxon>Panpulmonata</taxon>
        <taxon>Sacoglossa</taxon>
        <taxon>Placobranchoidea</taxon>
        <taxon>Plakobranchidae</taxon>
        <taxon>Plakobranchus</taxon>
    </lineage>
</organism>
<evidence type="ECO:0000313" key="3">
    <source>
        <dbReference type="Proteomes" id="UP000735302"/>
    </source>
</evidence>
<keyword evidence="3" id="KW-1185">Reference proteome</keyword>